<evidence type="ECO:0000313" key="2">
    <source>
        <dbReference type="EMBL" id="CAE7338483.1"/>
    </source>
</evidence>
<gene>
    <name evidence="2" type="primary">CDC2</name>
    <name evidence="2" type="ORF">SNEC2469_LOCUS8681</name>
</gene>
<feature type="compositionally biased region" description="Polar residues" evidence="1">
    <location>
        <begin position="762"/>
        <end position="772"/>
    </location>
</feature>
<dbReference type="EMBL" id="CAJNJA010014245">
    <property type="protein sequence ID" value="CAE7338483.1"/>
    <property type="molecule type" value="Genomic_DNA"/>
</dbReference>
<feature type="compositionally biased region" description="Low complexity" evidence="1">
    <location>
        <begin position="733"/>
        <end position="744"/>
    </location>
</feature>
<organism evidence="2 3">
    <name type="scientific">Symbiodinium necroappetens</name>
    <dbReference type="NCBI Taxonomy" id="1628268"/>
    <lineage>
        <taxon>Eukaryota</taxon>
        <taxon>Sar</taxon>
        <taxon>Alveolata</taxon>
        <taxon>Dinophyceae</taxon>
        <taxon>Suessiales</taxon>
        <taxon>Symbiodiniaceae</taxon>
        <taxon>Symbiodinium</taxon>
    </lineage>
</organism>
<feature type="region of interest" description="Disordered" evidence="1">
    <location>
        <begin position="693"/>
        <end position="772"/>
    </location>
</feature>
<protein>
    <submittedName>
        <fullName evidence="2">CDC2 protein</fullName>
    </submittedName>
</protein>
<name>A0A812P969_9DINO</name>
<evidence type="ECO:0000313" key="3">
    <source>
        <dbReference type="Proteomes" id="UP000601435"/>
    </source>
</evidence>
<feature type="compositionally biased region" description="Polar residues" evidence="1">
    <location>
        <begin position="110"/>
        <end position="120"/>
    </location>
</feature>
<dbReference type="Proteomes" id="UP000601435">
    <property type="component" value="Unassembled WGS sequence"/>
</dbReference>
<proteinExistence type="predicted"/>
<dbReference type="OrthoDB" id="10480988at2759"/>
<feature type="region of interest" description="Disordered" evidence="1">
    <location>
        <begin position="1"/>
        <end position="200"/>
    </location>
</feature>
<dbReference type="AlphaFoldDB" id="A0A812P969"/>
<reference evidence="2" key="1">
    <citation type="submission" date="2021-02" db="EMBL/GenBank/DDBJ databases">
        <authorList>
            <person name="Dougan E. K."/>
            <person name="Rhodes N."/>
            <person name="Thang M."/>
            <person name="Chan C."/>
        </authorList>
    </citation>
    <scope>NUCLEOTIDE SEQUENCE</scope>
</reference>
<feature type="compositionally biased region" description="Polar residues" evidence="1">
    <location>
        <begin position="64"/>
        <end position="81"/>
    </location>
</feature>
<accession>A0A812P969</accession>
<feature type="region of interest" description="Disordered" evidence="1">
    <location>
        <begin position="349"/>
        <end position="387"/>
    </location>
</feature>
<sequence length="772" mass="83984">MSSTTSPFSPERYMDVRMARAKTQFPQDDPYQPRGGRREELRQIAAGEIPAMPPPPDRIYYAPSASQVPASSHMPTVLQDSQGHRQGDGGTSAADVQQAQTPSPGRGENVPQQGEQQGTGQHAHPKAPPPKPPSSSEDGWPSEDEVPAGDPPPLPRLARLQLQEQKALGGRGAEAQTGEQAPPGGKPAKPPAHQRGELPTRIQHHPVIRVVFLKNNYSREELDRGRGELRRINPAQMADTLVEVVRHILRDTLHATSVRTELAEVGELLEDVVADFGASIRLRDSVGIAEGRDALMEAVDILDQIVLNYDSERDEFTIDPATLQDDLLRLAQQLQIVVPAQDNLLGDIRGELPSQRPSSNSQELFEGYGDEMGSCSSWGEGDDENQLDHPDDFEPTALIQSQLRGRARSQASQLLESIESETQAAAEYVMNAEERGRQQRANYAAEAMELITEAMGLANDVGMPGVVDYLAAAATRLSQLHTVRTKGTNRRGTPLPTPNAFEIAALTVGVMEESSQQGEQPSMAEMLELLELVQAGMALLTRGRHSYNWQVTHWATDAAEEALALLTVATATDNPNELGEASPQVGDILPRLRNLLDEAATGVGVLVGIYPHRGENEYIHPADTIAQDREGPIQPVQHPQSDPPDALHVYRAQRALRQLHPFLEGEMRELGEQALDQLGAWIQSHWGEAVQLLSSDEEAPPQQQSRDEEQAPEKGGAPQATVPDGDSGAASSTAPFTRFTAPTPEGHTEGGPLDMARRRRSFTSPSSLDNDD</sequence>
<evidence type="ECO:0000256" key="1">
    <source>
        <dbReference type="SAM" id="MobiDB-lite"/>
    </source>
</evidence>
<keyword evidence="3" id="KW-1185">Reference proteome</keyword>
<comment type="caution">
    <text evidence="2">The sequence shown here is derived from an EMBL/GenBank/DDBJ whole genome shotgun (WGS) entry which is preliminary data.</text>
</comment>
<feature type="compositionally biased region" description="Polar residues" evidence="1">
    <location>
        <begin position="94"/>
        <end position="103"/>
    </location>
</feature>